<accession>A0AAV2Z8Q8</accession>
<dbReference type="Pfam" id="PF03184">
    <property type="entry name" value="DDE_1"/>
    <property type="match status" value="1"/>
</dbReference>
<keyword evidence="3" id="KW-1185">Reference proteome</keyword>
<evidence type="ECO:0000259" key="1">
    <source>
        <dbReference type="Pfam" id="PF03184"/>
    </source>
</evidence>
<dbReference type="GO" id="GO:0003676">
    <property type="term" value="F:nucleic acid binding"/>
    <property type="evidence" value="ECO:0007669"/>
    <property type="project" value="InterPro"/>
</dbReference>
<evidence type="ECO:0000313" key="3">
    <source>
        <dbReference type="Proteomes" id="UP001146120"/>
    </source>
</evidence>
<reference evidence="2" key="1">
    <citation type="submission" date="2022-11" db="EMBL/GenBank/DDBJ databases">
        <authorList>
            <person name="Morgan W.R."/>
            <person name="Tartar A."/>
        </authorList>
    </citation>
    <scope>NUCLEOTIDE SEQUENCE</scope>
    <source>
        <strain evidence="2">ARSEF 373</strain>
    </source>
</reference>
<feature type="domain" description="DDE-1" evidence="1">
    <location>
        <begin position="100"/>
        <end position="226"/>
    </location>
</feature>
<dbReference type="Proteomes" id="UP001146120">
    <property type="component" value="Unassembled WGS sequence"/>
</dbReference>
<dbReference type="AlphaFoldDB" id="A0AAV2Z8Q8"/>
<name>A0AAV2Z8Q8_9STRA</name>
<sequence length="276" mass="31048">MFNVYNADQTAVFFEMLPKKTIDRRGQQTVCVTCGSKEKERATAMVVADWCGKPWDLFLGFKVKPSSVAATQEWNVARQHGFRRGIWSALQPRQAKYNTRLYGNLAGWWNADLTVTFLRHHFVMRDPTSPPVLLLLDAFSGHLTYSVRKCAATLNVHLMQVPSNLTWRAQPADVAWMTPVKDRLRQLKARGSTPSWKLRPPSRADIVGWVEDAWHGLSQTTLVNGFRKCGFVSEAVVEEEPACATDTEGILQELSEIGVIDGMVGDMDVVDVNMHI</sequence>
<organism evidence="2 3">
    <name type="scientific">Lagenidium giganteum</name>
    <dbReference type="NCBI Taxonomy" id="4803"/>
    <lineage>
        <taxon>Eukaryota</taxon>
        <taxon>Sar</taxon>
        <taxon>Stramenopiles</taxon>
        <taxon>Oomycota</taxon>
        <taxon>Peronosporomycetes</taxon>
        <taxon>Pythiales</taxon>
        <taxon>Pythiaceae</taxon>
    </lineage>
</organism>
<comment type="caution">
    <text evidence="2">The sequence shown here is derived from an EMBL/GenBank/DDBJ whole genome shotgun (WGS) entry which is preliminary data.</text>
</comment>
<reference evidence="2" key="2">
    <citation type="journal article" date="2023" name="Microbiol Resour">
        <title>Decontamination and Annotation of the Draft Genome Sequence of the Oomycete Lagenidium giganteum ARSEF 373.</title>
        <authorList>
            <person name="Morgan W.R."/>
            <person name="Tartar A."/>
        </authorList>
    </citation>
    <scope>NUCLEOTIDE SEQUENCE</scope>
    <source>
        <strain evidence="2">ARSEF 373</strain>
    </source>
</reference>
<protein>
    <recommendedName>
        <fullName evidence="1">DDE-1 domain-containing protein</fullName>
    </recommendedName>
</protein>
<gene>
    <name evidence="2" type="ORF">N0F65_005698</name>
</gene>
<proteinExistence type="predicted"/>
<dbReference type="InterPro" id="IPR004875">
    <property type="entry name" value="DDE_SF_endonuclease_dom"/>
</dbReference>
<dbReference type="EMBL" id="DAKRPA010000015">
    <property type="protein sequence ID" value="DBA03808.1"/>
    <property type="molecule type" value="Genomic_DNA"/>
</dbReference>
<evidence type="ECO:0000313" key="2">
    <source>
        <dbReference type="EMBL" id="DBA03808.1"/>
    </source>
</evidence>